<accession>A0ABQ4T4Y2</accession>
<evidence type="ECO:0000313" key="3">
    <source>
        <dbReference type="Proteomes" id="UP001055156"/>
    </source>
</evidence>
<protein>
    <recommendedName>
        <fullName evidence="1">AsmA domain-containing protein</fullName>
    </recommendedName>
</protein>
<dbReference type="Proteomes" id="UP001055156">
    <property type="component" value="Unassembled WGS sequence"/>
</dbReference>
<organism evidence="2 3">
    <name type="scientific">Methylobacterium organophilum</name>
    <dbReference type="NCBI Taxonomy" id="410"/>
    <lineage>
        <taxon>Bacteria</taxon>
        <taxon>Pseudomonadati</taxon>
        <taxon>Pseudomonadota</taxon>
        <taxon>Alphaproteobacteria</taxon>
        <taxon>Hyphomicrobiales</taxon>
        <taxon>Methylobacteriaceae</taxon>
        <taxon>Methylobacterium</taxon>
    </lineage>
</organism>
<dbReference type="InterPro" id="IPR052894">
    <property type="entry name" value="AsmA-related"/>
</dbReference>
<evidence type="ECO:0000313" key="2">
    <source>
        <dbReference type="EMBL" id="GJE26024.1"/>
    </source>
</evidence>
<keyword evidence="3" id="KW-1185">Reference proteome</keyword>
<dbReference type="EMBL" id="BPQV01000002">
    <property type="protein sequence ID" value="GJE26024.1"/>
    <property type="molecule type" value="Genomic_DNA"/>
</dbReference>
<evidence type="ECO:0000259" key="1">
    <source>
        <dbReference type="Pfam" id="PF05170"/>
    </source>
</evidence>
<dbReference type="PANTHER" id="PTHR30441">
    <property type="entry name" value="DUF748 DOMAIN-CONTAINING PROTEIN"/>
    <property type="match status" value="1"/>
</dbReference>
<name>A0ABQ4T4Y2_METOR</name>
<dbReference type="Pfam" id="PF05170">
    <property type="entry name" value="AsmA"/>
    <property type="match status" value="1"/>
</dbReference>
<feature type="domain" description="AsmA" evidence="1">
    <location>
        <begin position="357"/>
        <end position="544"/>
    </location>
</feature>
<sequence length="644" mass="66707">MTRPRLGDLRGARDPASGVGVLKRPALSALCLATAALGLLAACLPWSVRSPALLQFVSNGLSEEYGLALEADGPAEIALLPLPRLNASRVRLTAGPSGPLIARDGTLSLQFSLLALFGGRIEVAALALDGSTVILQSHEGDDRWVGPLARLSEHVSGNSAAAPRRITLGRTTLVGRDPRDGSPQTAREVDLAFSWPLLRDSLDIAAGFTWNGAAVRLVLKGVNPRELALGQTSPFMALATWPAGTLNAEGSLGWQGGWHAKGQASIDVRSVPETLAWAGGGLALSPLVEDLGLEASFEAKSGSFEVPNLRVRAGDNVLEGAGSATFGASRAGIQATLAADTLNLSPLLAGLMHLTGLDNAAEDGRWTRQSLALAPLTRGDLDLRISAGSARLGPLVLEDLASSILVREDGIEASLARAGLRGGTLKGRLILAQGRDGDTDLRTVGTVDGIDLGALLELSGAPAWMAGETRGSFAFEGRGADVAALCGRLNGRTTLTVESGTLTGLDLNDVVHRGGAVAQGALARRNGRTPFERAALSIRFADGIGEIAEGVLSARALEASLRGRISLPDRRLSAEAELQPRGAEGAGRPATLFAIGGPWDAVAVERVHREGGSDTDPLSGAFERRPVPTAAIPGLSERVRAYAP</sequence>
<reference evidence="2" key="1">
    <citation type="journal article" date="2021" name="Front. Microbiol.">
        <title>Comprehensive Comparative Genomics and Phenotyping of Methylobacterium Species.</title>
        <authorList>
            <person name="Alessa O."/>
            <person name="Ogura Y."/>
            <person name="Fujitani Y."/>
            <person name="Takami H."/>
            <person name="Hayashi T."/>
            <person name="Sahin N."/>
            <person name="Tani A."/>
        </authorList>
    </citation>
    <scope>NUCLEOTIDE SEQUENCE</scope>
    <source>
        <strain evidence="2">NBRC 15689</strain>
    </source>
</reference>
<proteinExistence type="predicted"/>
<reference evidence="2" key="2">
    <citation type="submission" date="2021-08" db="EMBL/GenBank/DDBJ databases">
        <authorList>
            <person name="Tani A."/>
            <person name="Ola A."/>
            <person name="Ogura Y."/>
            <person name="Katsura K."/>
            <person name="Hayashi T."/>
        </authorList>
    </citation>
    <scope>NUCLEOTIDE SEQUENCE</scope>
    <source>
        <strain evidence="2">NBRC 15689</strain>
    </source>
</reference>
<comment type="caution">
    <text evidence="2">The sequence shown here is derived from an EMBL/GenBank/DDBJ whole genome shotgun (WGS) entry which is preliminary data.</text>
</comment>
<dbReference type="InterPro" id="IPR007844">
    <property type="entry name" value="AsmA"/>
</dbReference>
<dbReference type="PANTHER" id="PTHR30441:SF4">
    <property type="entry name" value="PROTEIN ASMA"/>
    <property type="match status" value="1"/>
</dbReference>
<gene>
    <name evidence="2" type="ORF">LKMONMHP_0868</name>
</gene>